<dbReference type="KEGG" id="mno:Mnod_8816"/>
<proteinExistence type="predicted"/>
<protein>
    <submittedName>
        <fullName evidence="1">Uncharacterized protein</fullName>
    </submittedName>
</protein>
<dbReference type="EMBL" id="CP001352">
    <property type="protein sequence ID" value="ACL63271.1"/>
    <property type="molecule type" value="Genomic_DNA"/>
</dbReference>
<dbReference type="eggNOG" id="COG1675">
    <property type="taxonomic scope" value="Bacteria"/>
</dbReference>
<evidence type="ECO:0000313" key="1">
    <source>
        <dbReference type="EMBL" id="ACL63271.1"/>
    </source>
</evidence>
<dbReference type="RefSeq" id="WP_012634290.1">
    <property type="nucleotide sequence ID" value="NC_011893.1"/>
</dbReference>
<reference evidence="2" key="1">
    <citation type="submission" date="2009-01" db="EMBL/GenBank/DDBJ databases">
        <title>Complete sequence of plasmid 3 of Methylobacterium nodulans ORS 2060.</title>
        <authorList>
            <consortium name="US DOE Joint Genome Institute"/>
            <person name="Lucas S."/>
            <person name="Copeland A."/>
            <person name="Lapidus A."/>
            <person name="Glavina del Rio T."/>
            <person name="Dalin E."/>
            <person name="Tice H."/>
            <person name="Bruce D."/>
            <person name="Goodwin L."/>
            <person name="Pitluck S."/>
            <person name="Sims D."/>
            <person name="Brettin T."/>
            <person name="Detter J.C."/>
            <person name="Han C."/>
            <person name="Larimer F."/>
            <person name="Land M."/>
            <person name="Hauser L."/>
            <person name="Kyrpides N."/>
            <person name="Ivanova N."/>
            <person name="Marx C.J."/>
            <person name="Richardson P."/>
        </authorList>
    </citation>
    <scope>NUCLEOTIDE SEQUENCE [LARGE SCALE GENOMIC DNA]</scope>
    <source>
        <strain evidence="2">LMG 21967 / CNCM I-2342 / ORS 2060</strain>
        <plasmid evidence="2">Plasmid pMNOD03</plasmid>
    </source>
</reference>
<accession>B8IXY1</accession>
<keyword evidence="1" id="KW-0614">Plasmid</keyword>
<organism evidence="1 2">
    <name type="scientific">Methylobacterium nodulans (strain LMG 21967 / CNCM I-2342 / ORS 2060)</name>
    <dbReference type="NCBI Taxonomy" id="460265"/>
    <lineage>
        <taxon>Bacteria</taxon>
        <taxon>Pseudomonadati</taxon>
        <taxon>Pseudomonadota</taxon>
        <taxon>Alphaproteobacteria</taxon>
        <taxon>Hyphomicrobiales</taxon>
        <taxon>Methylobacteriaceae</taxon>
        <taxon>Methylobacterium</taxon>
    </lineage>
</organism>
<dbReference type="AlphaFoldDB" id="B8IXY1"/>
<evidence type="ECO:0000313" key="2">
    <source>
        <dbReference type="Proteomes" id="UP000008207"/>
    </source>
</evidence>
<keyword evidence="2" id="KW-1185">Reference proteome</keyword>
<dbReference type="Proteomes" id="UP000008207">
    <property type="component" value="Plasmid pMNOD03"/>
</dbReference>
<gene>
    <name evidence="1" type="ordered locus">Mnod_8816</name>
</gene>
<dbReference type="OrthoDB" id="5951715at2"/>
<name>B8IXY1_METNO</name>
<dbReference type="HOGENOM" id="CLU_120867_0_0_5"/>
<geneLocation type="plasmid" evidence="1 2">
    <name>pMNOD03</name>
</geneLocation>
<sequence length="205" mass="22903">MGGINSGNWGGRPTVEDCLALNLPKLLRDRAVRPGHTTAGTLTWSSPHSEQTRASIGYTAILGQEHGRIRLQYRTAQRGTAIDHDYTIALLATAQPFGGWRWWFICPKAGTRTAKLYLPSGAAIFASRQAHRLAYWSQRESPRNRAISRAFKLRHQLGDRHGGIGCYIDKPKGMHRSTFERRIARLQRAEATVNAYAMALFGTCE</sequence>